<evidence type="ECO:0000313" key="1">
    <source>
        <dbReference type="EMBL" id="KAF2906142.1"/>
    </source>
</evidence>
<feature type="non-terminal residue" evidence="1">
    <location>
        <position position="151"/>
    </location>
</feature>
<accession>A0A8K0DMM0</accession>
<gene>
    <name evidence="1" type="ORF">ILUMI_00034</name>
</gene>
<sequence>INRIFWKRIVFELHISYLIHTANKYPTDKELEEILAHLSESEDNFDIEEGDDEESLLTPSTHMENQERRNSMLNMPVEFEDRLVFPNDVNKVENTEDDNNYVQQKKNHKWGYKLYLLCETDEFSCKFEIFMGDENSSKYRQPGEPDLESSG</sequence>
<dbReference type="AlphaFoldDB" id="A0A8K0DMM0"/>
<evidence type="ECO:0000313" key="2">
    <source>
        <dbReference type="Proteomes" id="UP000801492"/>
    </source>
</evidence>
<keyword evidence="2" id="KW-1185">Reference proteome</keyword>
<dbReference type="EMBL" id="VTPC01000012">
    <property type="protein sequence ID" value="KAF2906142.1"/>
    <property type="molecule type" value="Genomic_DNA"/>
</dbReference>
<name>A0A8K0DMM0_IGNLU</name>
<reference evidence="1" key="1">
    <citation type="submission" date="2019-08" db="EMBL/GenBank/DDBJ databases">
        <title>The genome of the North American firefly Photinus pyralis.</title>
        <authorList>
            <consortium name="Photinus pyralis genome working group"/>
            <person name="Fallon T.R."/>
            <person name="Sander Lower S.E."/>
            <person name="Weng J.-K."/>
        </authorList>
    </citation>
    <scope>NUCLEOTIDE SEQUENCE</scope>
    <source>
        <strain evidence="1">TRF0915ILg1</strain>
        <tissue evidence="1">Whole body</tissue>
    </source>
</reference>
<evidence type="ECO:0008006" key="3">
    <source>
        <dbReference type="Google" id="ProtNLM"/>
    </source>
</evidence>
<feature type="non-terminal residue" evidence="1">
    <location>
        <position position="1"/>
    </location>
</feature>
<organism evidence="1 2">
    <name type="scientific">Ignelater luminosus</name>
    <name type="common">Cucubano</name>
    <name type="synonym">Pyrophorus luminosus</name>
    <dbReference type="NCBI Taxonomy" id="2038154"/>
    <lineage>
        <taxon>Eukaryota</taxon>
        <taxon>Metazoa</taxon>
        <taxon>Ecdysozoa</taxon>
        <taxon>Arthropoda</taxon>
        <taxon>Hexapoda</taxon>
        <taxon>Insecta</taxon>
        <taxon>Pterygota</taxon>
        <taxon>Neoptera</taxon>
        <taxon>Endopterygota</taxon>
        <taxon>Coleoptera</taxon>
        <taxon>Polyphaga</taxon>
        <taxon>Elateriformia</taxon>
        <taxon>Elateroidea</taxon>
        <taxon>Elateridae</taxon>
        <taxon>Agrypninae</taxon>
        <taxon>Pyrophorini</taxon>
        <taxon>Ignelater</taxon>
    </lineage>
</organism>
<dbReference type="Proteomes" id="UP000801492">
    <property type="component" value="Unassembled WGS sequence"/>
</dbReference>
<comment type="caution">
    <text evidence="1">The sequence shown here is derived from an EMBL/GenBank/DDBJ whole genome shotgun (WGS) entry which is preliminary data.</text>
</comment>
<proteinExistence type="predicted"/>
<protein>
    <recommendedName>
        <fullName evidence="3">PiggyBac transposable element-derived protein domain-containing protein</fullName>
    </recommendedName>
</protein>